<organism evidence="4 5">
    <name type="scientific">Symbiodinium pilosum</name>
    <name type="common">Dinoflagellate</name>
    <dbReference type="NCBI Taxonomy" id="2952"/>
    <lineage>
        <taxon>Eukaryota</taxon>
        <taxon>Sar</taxon>
        <taxon>Alveolata</taxon>
        <taxon>Dinophyceae</taxon>
        <taxon>Suessiales</taxon>
        <taxon>Symbiodiniaceae</taxon>
        <taxon>Symbiodinium</taxon>
    </lineage>
</organism>
<evidence type="ECO:0000313" key="5">
    <source>
        <dbReference type="Proteomes" id="UP000649617"/>
    </source>
</evidence>
<dbReference type="InterPro" id="IPR051070">
    <property type="entry name" value="NF-kappa-B_inhibitor"/>
</dbReference>
<keyword evidence="1" id="KW-0677">Repeat</keyword>
<dbReference type="Pfam" id="PF12796">
    <property type="entry name" value="Ank_2"/>
    <property type="match status" value="1"/>
</dbReference>
<dbReference type="PROSITE" id="PS50297">
    <property type="entry name" value="ANK_REP_REGION"/>
    <property type="match status" value="1"/>
</dbReference>
<keyword evidence="2 3" id="KW-0040">ANK repeat</keyword>
<comment type="caution">
    <text evidence="4">The sequence shown here is derived from an EMBL/GenBank/DDBJ whole genome shotgun (WGS) entry which is preliminary data.</text>
</comment>
<feature type="non-terminal residue" evidence="4">
    <location>
        <position position="1"/>
    </location>
</feature>
<dbReference type="PANTHER" id="PTHR46680:SF2">
    <property type="entry name" value="NF-KAPPA-B INHIBITOR ZETA"/>
    <property type="match status" value="1"/>
</dbReference>
<dbReference type="EMBL" id="CAJNIZ010022057">
    <property type="protein sequence ID" value="CAE7457654.1"/>
    <property type="molecule type" value="Genomic_DNA"/>
</dbReference>
<accession>A0A812RZA7</accession>
<dbReference type="PROSITE" id="PS50088">
    <property type="entry name" value="ANK_REPEAT"/>
    <property type="match status" value="1"/>
</dbReference>
<proteinExistence type="predicted"/>
<dbReference type="GO" id="GO:0051059">
    <property type="term" value="F:NF-kappaB binding"/>
    <property type="evidence" value="ECO:0007669"/>
    <property type="project" value="TreeGrafter"/>
</dbReference>
<dbReference type="Gene3D" id="1.25.40.20">
    <property type="entry name" value="Ankyrin repeat-containing domain"/>
    <property type="match status" value="1"/>
</dbReference>
<dbReference type="GO" id="GO:0005829">
    <property type="term" value="C:cytosol"/>
    <property type="evidence" value="ECO:0007669"/>
    <property type="project" value="TreeGrafter"/>
</dbReference>
<dbReference type="AlphaFoldDB" id="A0A812RZA7"/>
<evidence type="ECO:0000313" key="4">
    <source>
        <dbReference type="EMBL" id="CAE7457654.1"/>
    </source>
</evidence>
<evidence type="ECO:0000256" key="1">
    <source>
        <dbReference type="ARBA" id="ARBA00022737"/>
    </source>
</evidence>
<evidence type="ECO:0000256" key="2">
    <source>
        <dbReference type="ARBA" id="ARBA00023043"/>
    </source>
</evidence>
<sequence length="183" mass="19915">DGRGSSGSLRRSSVSITGSPSPVAIMESLIGHVDLAEECWFIAHNKMGTCQALHLAAGVGHVAFLDLLCEAEANLDTKTRFDGKENYTALHEAAFFKQTTAVTKLLTMRANANSENLKGQTPLHIAASQGGYIECRILVKHHADVELKDKTHFTALDSAMESGRYPPHKLFHLTGRGFNDLLK</sequence>
<keyword evidence="5" id="KW-1185">Reference proteome</keyword>
<protein>
    <submittedName>
        <fullName evidence="4">ANKK1 protein</fullName>
    </submittedName>
</protein>
<dbReference type="InterPro" id="IPR036770">
    <property type="entry name" value="Ankyrin_rpt-contain_sf"/>
</dbReference>
<feature type="repeat" description="ANK" evidence="3">
    <location>
        <begin position="118"/>
        <end position="150"/>
    </location>
</feature>
<reference evidence="4" key="1">
    <citation type="submission" date="2021-02" db="EMBL/GenBank/DDBJ databases">
        <authorList>
            <person name="Dougan E. K."/>
            <person name="Rhodes N."/>
            <person name="Thang M."/>
            <person name="Chan C."/>
        </authorList>
    </citation>
    <scope>NUCLEOTIDE SEQUENCE</scope>
</reference>
<dbReference type="Pfam" id="PF00023">
    <property type="entry name" value="Ank"/>
    <property type="match status" value="1"/>
</dbReference>
<evidence type="ECO:0000256" key="3">
    <source>
        <dbReference type="PROSITE-ProRule" id="PRU00023"/>
    </source>
</evidence>
<dbReference type="SMART" id="SM00248">
    <property type="entry name" value="ANK"/>
    <property type="match status" value="3"/>
</dbReference>
<dbReference type="OrthoDB" id="410089at2759"/>
<dbReference type="PANTHER" id="PTHR46680">
    <property type="entry name" value="NF-KAPPA-B INHIBITOR ALPHA"/>
    <property type="match status" value="1"/>
</dbReference>
<name>A0A812RZA7_SYMPI</name>
<gene>
    <name evidence="4" type="primary">ANKK1</name>
    <name evidence="4" type="ORF">SPIL2461_LOCUS11270</name>
</gene>
<dbReference type="InterPro" id="IPR002110">
    <property type="entry name" value="Ankyrin_rpt"/>
</dbReference>
<dbReference type="Proteomes" id="UP000649617">
    <property type="component" value="Unassembled WGS sequence"/>
</dbReference>
<dbReference type="SUPFAM" id="SSF48403">
    <property type="entry name" value="Ankyrin repeat"/>
    <property type="match status" value="1"/>
</dbReference>
<dbReference type="GO" id="GO:0071356">
    <property type="term" value="P:cellular response to tumor necrosis factor"/>
    <property type="evidence" value="ECO:0007669"/>
    <property type="project" value="TreeGrafter"/>
</dbReference>
<feature type="non-terminal residue" evidence="4">
    <location>
        <position position="183"/>
    </location>
</feature>